<dbReference type="InterPro" id="IPR000182">
    <property type="entry name" value="GNAT_dom"/>
</dbReference>
<dbReference type="PANTHER" id="PTHR43626:SF4">
    <property type="entry name" value="GCN5-RELATED N-ACETYLTRANSFERASE 2, CHLOROPLASTIC"/>
    <property type="match status" value="1"/>
</dbReference>
<keyword evidence="6" id="KW-1185">Reference proteome</keyword>
<dbReference type="FunFam" id="3.40.630.30:FF:000059">
    <property type="entry name" value="Putative acetyltransferase NSI"/>
    <property type="match status" value="1"/>
</dbReference>
<dbReference type="Pfam" id="PF00583">
    <property type="entry name" value="Acetyltransf_1"/>
    <property type="match status" value="1"/>
</dbReference>
<dbReference type="InterPro" id="IPR016181">
    <property type="entry name" value="Acyl_CoA_acyltransferase"/>
</dbReference>
<dbReference type="GO" id="GO:0005737">
    <property type="term" value="C:cytoplasm"/>
    <property type="evidence" value="ECO:0007669"/>
    <property type="project" value="TreeGrafter"/>
</dbReference>
<feature type="compositionally biased region" description="Gly residues" evidence="3">
    <location>
        <begin position="130"/>
        <end position="146"/>
    </location>
</feature>
<evidence type="ECO:0000256" key="1">
    <source>
        <dbReference type="ARBA" id="ARBA00022679"/>
    </source>
</evidence>
<dbReference type="PANTHER" id="PTHR43626">
    <property type="entry name" value="ACYL-COA N-ACYLTRANSFERASE"/>
    <property type="match status" value="1"/>
</dbReference>
<feature type="compositionally biased region" description="Basic and acidic residues" evidence="3">
    <location>
        <begin position="86"/>
        <end position="98"/>
    </location>
</feature>
<feature type="domain" description="N-acetyltransferase" evidence="4">
    <location>
        <begin position="208"/>
        <end position="351"/>
    </location>
</feature>
<evidence type="ECO:0000259" key="4">
    <source>
        <dbReference type="PROSITE" id="PS51186"/>
    </source>
</evidence>
<feature type="region of interest" description="Disordered" evidence="3">
    <location>
        <begin position="126"/>
        <end position="186"/>
    </location>
</feature>
<evidence type="ECO:0000313" key="5">
    <source>
        <dbReference type="EMBL" id="KAK9159350.1"/>
    </source>
</evidence>
<dbReference type="PROSITE" id="PS51186">
    <property type="entry name" value="GNAT"/>
    <property type="match status" value="1"/>
</dbReference>
<dbReference type="EMBL" id="JBBNAG010000002">
    <property type="protein sequence ID" value="KAK9159350.1"/>
    <property type="molecule type" value="Genomic_DNA"/>
</dbReference>
<proteinExistence type="predicted"/>
<gene>
    <name evidence="5" type="ORF">Scep_005924</name>
</gene>
<comment type="caution">
    <text evidence="5">The sequence shown here is derived from an EMBL/GenBank/DDBJ whole genome shotgun (WGS) entry which is preliminary data.</text>
</comment>
<evidence type="ECO:0000256" key="3">
    <source>
        <dbReference type="SAM" id="MobiDB-lite"/>
    </source>
</evidence>
<organism evidence="5 6">
    <name type="scientific">Stephania cephalantha</name>
    <dbReference type="NCBI Taxonomy" id="152367"/>
    <lineage>
        <taxon>Eukaryota</taxon>
        <taxon>Viridiplantae</taxon>
        <taxon>Streptophyta</taxon>
        <taxon>Embryophyta</taxon>
        <taxon>Tracheophyta</taxon>
        <taxon>Spermatophyta</taxon>
        <taxon>Magnoliopsida</taxon>
        <taxon>Ranunculales</taxon>
        <taxon>Menispermaceae</taxon>
        <taxon>Menispermoideae</taxon>
        <taxon>Cissampelideae</taxon>
        <taxon>Stephania</taxon>
    </lineage>
</organism>
<keyword evidence="1" id="KW-0808">Transferase</keyword>
<dbReference type="Gene3D" id="3.40.630.30">
    <property type="match status" value="1"/>
</dbReference>
<dbReference type="AlphaFoldDB" id="A0AAP0KW92"/>
<dbReference type="CDD" id="cd04301">
    <property type="entry name" value="NAT_SF"/>
    <property type="match status" value="1"/>
</dbReference>
<sequence>MRNLALGLLKLNTDKASPFGSSNGENEEAALAPKLELEVLQGKTTSRHDVGSQVGNTDSEGDNGRGEGKEAVLGQALGETNEGGGDAEHDSPEEKAEGEGSNGDEDQVVALPEGLDLEADGMAVAEEGGSESGEGGVVQEGFLGRGPGRRGRRRRIWDDVSSSSDNPNPTTQVIDTPPPTLSPEDEPPLPTDLLLLQKSFPDGTIEQIIFSSGHHVDVYDLQTLCDKVGWPRRPLSKLAAALKNSYLVATLHSSKKSPHSEGEVRKELIGMARATSDHAFNATIWDVLVDPSYQGQGLGKALVEQLIRALLQRDIGNITLFADGQVVDFYRNLGFQADPEGIKGMFWYPRF</sequence>
<reference evidence="5 6" key="1">
    <citation type="submission" date="2024-01" db="EMBL/GenBank/DDBJ databases">
        <title>Genome assemblies of Stephania.</title>
        <authorList>
            <person name="Yang L."/>
        </authorList>
    </citation>
    <scope>NUCLEOTIDE SEQUENCE [LARGE SCALE GENOMIC DNA]</scope>
    <source>
        <strain evidence="5">JXDWG</strain>
        <tissue evidence="5">Leaf</tissue>
    </source>
</reference>
<dbReference type="SUPFAM" id="SSF55729">
    <property type="entry name" value="Acyl-CoA N-acyltransferases (Nat)"/>
    <property type="match status" value="1"/>
</dbReference>
<accession>A0AAP0KW92</accession>
<evidence type="ECO:0000313" key="6">
    <source>
        <dbReference type="Proteomes" id="UP001419268"/>
    </source>
</evidence>
<dbReference type="Proteomes" id="UP001419268">
    <property type="component" value="Unassembled WGS sequence"/>
</dbReference>
<keyword evidence="2" id="KW-0012">Acyltransferase</keyword>
<feature type="region of interest" description="Disordered" evidence="3">
    <location>
        <begin position="1"/>
        <end position="107"/>
    </location>
</feature>
<dbReference type="GO" id="GO:0008080">
    <property type="term" value="F:N-acetyltransferase activity"/>
    <property type="evidence" value="ECO:0007669"/>
    <property type="project" value="InterPro"/>
</dbReference>
<name>A0AAP0KW92_9MAGN</name>
<dbReference type="InterPro" id="IPR045039">
    <property type="entry name" value="NSI-like"/>
</dbReference>
<evidence type="ECO:0000256" key="2">
    <source>
        <dbReference type="ARBA" id="ARBA00023315"/>
    </source>
</evidence>
<protein>
    <recommendedName>
        <fullName evidence="4">N-acetyltransferase domain-containing protein</fullName>
    </recommendedName>
</protein>